<dbReference type="EMBL" id="BSXS01014332">
    <property type="protein sequence ID" value="GMF05308.1"/>
    <property type="molecule type" value="Genomic_DNA"/>
</dbReference>
<gene>
    <name evidence="1" type="ORF">Amon02_001229100</name>
</gene>
<reference evidence="1" key="1">
    <citation type="submission" date="2023-04" db="EMBL/GenBank/DDBJ databases">
        <title>Ambrosiozyma monospora NBRC 10751.</title>
        <authorList>
            <person name="Ichikawa N."/>
            <person name="Sato H."/>
            <person name="Tonouchi N."/>
        </authorList>
    </citation>
    <scope>NUCLEOTIDE SEQUENCE</scope>
    <source>
        <strain evidence="1">NBRC 10751</strain>
    </source>
</reference>
<organism evidence="1 2">
    <name type="scientific">Ambrosiozyma monospora</name>
    <name type="common">Yeast</name>
    <name type="synonym">Endomycopsis monosporus</name>
    <dbReference type="NCBI Taxonomy" id="43982"/>
    <lineage>
        <taxon>Eukaryota</taxon>
        <taxon>Fungi</taxon>
        <taxon>Dikarya</taxon>
        <taxon>Ascomycota</taxon>
        <taxon>Saccharomycotina</taxon>
        <taxon>Pichiomycetes</taxon>
        <taxon>Pichiales</taxon>
        <taxon>Pichiaceae</taxon>
        <taxon>Ambrosiozyma</taxon>
    </lineage>
</organism>
<keyword evidence="2" id="KW-1185">Reference proteome</keyword>
<dbReference type="Proteomes" id="UP001165064">
    <property type="component" value="Unassembled WGS sequence"/>
</dbReference>
<sequence length="219" mass="24702">MTLFYNFLSQNVENQYKTGIVSLEDIVHEAVLCIKTVICLNLKDYFKLRFRVNLNYITRIGFKRALVLGFGFDLSAMLINLVQAVMFFYGLKLTVEGEYALAQVMEVVVLMMFSVGSMMSMLSSVPNLSRGLRASSKIKELLELKDDPNLITGFSVPNFRAFEGSSTYELKNVSFAYPTMKEKNILSHVSLSIPKNEILCLVGESGCAIHTKITFQMRS</sequence>
<protein>
    <submittedName>
        <fullName evidence="1">Unnamed protein product</fullName>
    </submittedName>
</protein>
<evidence type="ECO:0000313" key="1">
    <source>
        <dbReference type="EMBL" id="GMF05308.1"/>
    </source>
</evidence>
<accession>A0ACB5UA69</accession>
<evidence type="ECO:0000313" key="2">
    <source>
        <dbReference type="Proteomes" id="UP001165064"/>
    </source>
</evidence>
<comment type="caution">
    <text evidence="1">The sequence shown here is derived from an EMBL/GenBank/DDBJ whole genome shotgun (WGS) entry which is preliminary data.</text>
</comment>
<name>A0ACB5UA69_AMBMO</name>
<proteinExistence type="predicted"/>